<keyword evidence="2" id="KW-1185">Reference proteome</keyword>
<dbReference type="Pfam" id="PF11927">
    <property type="entry name" value="HODM_asu-like"/>
    <property type="match status" value="1"/>
</dbReference>
<dbReference type="InterPro" id="IPR021848">
    <property type="entry name" value="HODM_asu-like"/>
</dbReference>
<dbReference type="EMBL" id="JBEPMB010000004">
    <property type="protein sequence ID" value="MET3614615.1"/>
    <property type="molecule type" value="Genomic_DNA"/>
</dbReference>
<comment type="caution">
    <text evidence="1">The sequence shown here is derived from an EMBL/GenBank/DDBJ whole genome shotgun (WGS) entry which is preliminary data.</text>
</comment>
<accession>A0ABV2J3R0</accession>
<evidence type="ECO:0000313" key="2">
    <source>
        <dbReference type="Proteomes" id="UP001549047"/>
    </source>
</evidence>
<sequence>MQKPRFTPYDGSSEPFAIGLTQIAPERWIETDEDLERYLAEKDRLLSEDRDAVFQAVAGSEAAQAEALATLIAHLLTEHATVYARHGNTLAFLGRSIPLDAPEAPLLTAGSLVADDLVLLENRDGGWRVTAGYVAFPSSWSLKEKAGKTIGEIHGPVPDFEPGSRNDGLIVRMFDRIAPGRVVERFNWSIYPEADLDWPPEKGARLARKSFDPASNFIRVERQTLRKLPETGAMLFTIRIYQDPIAAVTARPELAQQLAARLEAMSAEQLAYKGMTEKREKLMTFLRNLQ</sequence>
<reference evidence="1 2" key="1">
    <citation type="submission" date="2024-06" db="EMBL/GenBank/DDBJ databases">
        <title>Genomic Encyclopedia of Type Strains, Phase IV (KMG-IV): sequencing the most valuable type-strain genomes for metagenomic binning, comparative biology and taxonomic classification.</title>
        <authorList>
            <person name="Goeker M."/>
        </authorList>
    </citation>
    <scope>NUCLEOTIDE SEQUENCE [LARGE SCALE GENOMIC DNA]</scope>
    <source>
        <strain evidence="1 2">DSM 29780</strain>
    </source>
</reference>
<dbReference type="RefSeq" id="WP_354557105.1">
    <property type="nucleotide sequence ID" value="NZ_JBEPMB010000004.1"/>
</dbReference>
<evidence type="ECO:0008006" key="3">
    <source>
        <dbReference type="Google" id="ProtNLM"/>
    </source>
</evidence>
<evidence type="ECO:0000313" key="1">
    <source>
        <dbReference type="EMBL" id="MET3614615.1"/>
    </source>
</evidence>
<dbReference type="Proteomes" id="UP001549047">
    <property type="component" value="Unassembled WGS sequence"/>
</dbReference>
<gene>
    <name evidence="1" type="ORF">ABID16_002952</name>
</gene>
<proteinExistence type="predicted"/>
<organism evidence="1 2">
    <name type="scientific">Rhizobium aquaticum</name>
    <dbReference type="NCBI Taxonomy" id="1549636"/>
    <lineage>
        <taxon>Bacteria</taxon>
        <taxon>Pseudomonadati</taxon>
        <taxon>Pseudomonadota</taxon>
        <taxon>Alphaproteobacteria</taxon>
        <taxon>Hyphomicrobiales</taxon>
        <taxon>Rhizobiaceae</taxon>
        <taxon>Rhizobium/Agrobacterium group</taxon>
        <taxon>Rhizobium</taxon>
    </lineage>
</organism>
<name>A0ABV2J3R0_9HYPH</name>
<protein>
    <recommendedName>
        <fullName evidence="3">DUF3445 domain-containing protein</fullName>
    </recommendedName>
</protein>